<evidence type="ECO:0000256" key="6">
    <source>
        <dbReference type="ARBA" id="ARBA00023136"/>
    </source>
</evidence>
<dbReference type="FunFam" id="3.10.250.10:FF:000031">
    <property type="entry name" value="RIKEN cDNA 5830411N06, isoform CRA_a"/>
    <property type="match status" value="1"/>
</dbReference>
<accession>A0A9B0WUC0</accession>
<dbReference type="PANTHER" id="PTHR19331:SF458">
    <property type="entry name" value="SCAVENGER RECEPTOR CYSTEINE-RICH DOMAIN-CONTAINING PROTEIN SCART1"/>
    <property type="match status" value="1"/>
</dbReference>
<feature type="disulfide bond" evidence="9">
    <location>
        <begin position="374"/>
        <end position="435"/>
    </location>
</feature>
<dbReference type="FunFam" id="3.10.250.10:FF:000016">
    <property type="entry name" value="Scavenger receptor cysteine-rich protein type 12"/>
    <property type="match status" value="2"/>
</dbReference>
<feature type="domain" description="SRCR" evidence="10">
    <location>
        <begin position="336"/>
        <end position="436"/>
    </location>
</feature>
<dbReference type="InterPro" id="IPR036772">
    <property type="entry name" value="SRCR-like_dom_sf"/>
</dbReference>
<dbReference type="SMART" id="SM00202">
    <property type="entry name" value="SR"/>
    <property type="match status" value="4"/>
</dbReference>
<dbReference type="GO" id="GO:0016020">
    <property type="term" value="C:membrane"/>
    <property type="evidence" value="ECO:0007669"/>
    <property type="project" value="UniProtKB-SubCell"/>
</dbReference>
<dbReference type="Proteomes" id="UP000504623">
    <property type="component" value="Unplaced"/>
</dbReference>
<feature type="disulfide bond" evidence="9">
    <location>
        <begin position="266"/>
        <end position="327"/>
    </location>
</feature>
<proteinExistence type="predicted"/>
<gene>
    <name evidence="12" type="primary">LOC102831248</name>
</gene>
<feature type="disulfide bond" evidence="9">
    <location>
        <begin position="253"/>
        <end position="317"/>
    </location>
</feature>
<keyword evidence="3" id="KW-0732">Signal</keyword>
<dbReference type="PRINTS" id="PR00258">
    <property type="entry name" value="SPERACTRCPTR"/>
</dbReference>
<evidence type="ECO:0000313" key="11">
    <source>
        <dbReference type="Proteomes" id="UP000504623"/>
    </source>
</evidence>
<evidence type="ECO:0000259" key="10">
    <source>
        <dbReference type="PROSITE" id="PS50287"/>
    </source>
</evidence>
<reference evidence="12" key="1">
    <citation type="submission" date="2025-08" db="UniProtKB">
        <authorList>
            <consortium name="RefSeq"/>
        </authorList>
    </citation>
    <scope>IDENTIFICATION</scope>
    <source>
        <tissue evidence="12">Spleen</tissue>
    </source>
</reference>
<dbReference type="RefSeq" id="XP_006867557.1">
    <property type="nucleotide sequence ID" value="XM_006867495.1"/>
</dbReference>
<dbReference type="Pfam" id="PF00530">
    <property type="entry name" value="SRCR"/>
    <property type="match status" value="4"/>
</dbReference>
<dbReference type="AlphaFoldDB" id="A0A9B0WUC0"/>
<evidence type="ECO:0000256" key="8">
    <source>
        <dbReference type="ARBA" id="ARBA00023180"/>
    </source>
</evidence>
<keyword evidence="8" id="KW-0325">Glycoprotein</keyword>
<name>A0A9B0WUC0_CHRAS</name>
<evidence type="ECO:0000256" key="4">
    <source>
        <dbReference type="ARBA" id="ARBA00022737"/>
    </source>
</evidence>
<keyword evidence="6" id="KW-0472">Membrane</keyword>
<dbReference type="SUPFAM" id="SSF56487">
    <property type="entry name" value="SRCR-like"/>
    <property type="match status" value="4"/>
</dbReference>
<feature type="domain" description="SRCR" evidence="10">
    <location>
        <begin position="18"/>
        <end position="119"/>
    </location>
</feature>
<feature type="disulfide bond" evidence="9">
    <location>
        <begin position="297"/>
        <end position="307"/>
    </location>
</feature>
<evidence type="ECO:0000256" key="1">
    <source>
        <dbReference type="ARBA" id="ARBA00004167"/>
    </source>
</evidence>
<evidence type="ECO:0000256" key="9">
    <source>
        <dbReference type="PROSITE-ProRule" id="PRU00196"/>
    </source>
</evidence>
<feature type="domain" description="SRCR" evidence="10">
    <location>
        <begin position="126"/>
        <end position="223"/>
    </location>
</feature>
<evidence type="ECO:0000256" key="5">
    <source>
        <dbReference type="ARBA" id="ARBA00022989"/>
    </source>
</evidence>
<keyword evidence="4" id="KW-0677">Repeat</keyword>
<evidence type="ECO:0000256" key="7">
    <source>
        <dbReference type="ARBA" id="ARBA00023157"/>
    </source>
</evidence>
<feature type="disulfide bond" evidence="9">
    <location>
        <begin position="192"/>
        <end position="202"/>
    </location>
</feature>
<comment type="caution">
    <text evidence="9">Lacks conserved residue(s) required for the propagation of feature annotation.</text>
</comment>
<dbReference type="PANTHER" id="PTHR19331">
    <property type="entry name" value="SCAVENGER RECEPTOR DOMAIN-CONTAINING"/>
    <property type="match status" value="1"/>
</dbReference>
<protein>
    <submittedName>
        <fullName evidence="12">Scavenger receptor cysteine-rich domain-containing protein LOC619207-like</fullName>
    </submittedName>
</protein>
<dbReference type="FunFam" id="3.10.250.10:FF:000009">
    <property type="entry name" value="WC1"/>
    <property type="match status" value="1"/>
</dbReference>
<keyword evidence="11" id="KW-1185">Reference proteome</keyword>
<feature type="disulfide bond" evidence="9">
    <location>
        <begin position="405"/>
        <end position="415"/>
    </location>
</feature>
<dbReference type="InterPro" id="IPR001190">
    <property type="entry name" value="SRCR"/>
</dbReference>
<dbReference type="GeneID" id="102831248"/>
<keyword evidence="5" id="KW-1133">Transmembrane helix</keyword>
<evidence type="ECO:0000256" key="2">
    <source>
        <dbReference type="ARBA" id="ARBA00022692"/>
    </source>
</evidence>
<keyword evidence="2" id="KW-0812">Transmembrane</keyword>
<evidence type="ECO:0000256" key="3">
    <source>
        <dbReference type="ARBA" id="ARBA00022729"/>
    </source>
</evidence>
<dbReference type="OrthoDB" id="536948at2759"/>
<feature type="disulfide bond" evidence="9">
    <location>
        <begin position="87"/>
        <end position="97"/>
    </location>
</feature>
<keyword evidence="7 9" id="KW-1015">Disulfide bond</keyword>
<feature type="domain" description="SRCR" evidence="10">
    <location>
        <begin position="228"/>
        <end position="328"/>
    </location>
</feature>
<dbReference type="PROSITE" id="PS50287">
    <property type="entry name" value="SRCR_2"/>
    <property type="match status" value="4"/>
</dbReference>
<evidence type="ECO:0000313" key="12">
    <source>
        <dbReference type="RefSeq" id="XP_006867557.1"/>
    </source>
</evidence>
<dbReference type="Gene3D" id="3.10.250.10">
    <property type="entry name" value="SRCR-like domain"/>
    <property type="match status" value="4"/>
</dbReference>
<sequence length="511" mass="54581">MVGLSCTLASEDLKGEFLQLLRGGHHCEGLVQVGYHGQQGLLCGDSWDLELAALVCRQLDCGKALAVPTYVIQPEESPQVVLQGVHCQGAESSLWECSLGPWGTTWDCGCQCISAVHCSDGNLASLQLSGGSSPCTGTFEIKMQADIILKCGLPKEEASIFCRQLGCGSALQGSTAHLQGSLGAEQLKVVTCQGTETHIFNCRFNLNLLDQCDHSSNTVVVCSGHMEARLVGGDHTCAGLLEVRRGLTWGTICEADLDLPTANVICRERHCGSAVSTPRGAHFGRGSGPVWTEAFHCMGNESLLFDCPRGPGHWELCNHSHDAGLRCSGESVYRALRLRDGQSRCDGRVEISLDGVWSRVLDDAWDLRGAAVVCRQLQCGTAEGAYDAPAPGYGVVPVGLQHARCLGNESHLDQCNLSMSLLVPVESLPDAGVVCSGLGDLEVPPGEATYEVINDVPSPELYEETVGIEDEFQVSEWLLDPQDAHPALNEGGDGESFSHGYDDIMLEETAS</sequence>
<comment type="subcellular location">
    <subcellularLocation>
        <location evidence="1">Membrane</location>
        <topology evidence="1">Single-pass membrane protein</topology>
    </subcellularLocation>
</comment>
<organism evidence="11 12">
    <name type="scientific">Chrysochloris asiatica</name>
    <name type="common">Cape golden mole</name>
    <dbReference type="NCBI Taxonomy" id="185453"/>
    <lineage>
        <taxon>Eukaryota</taxon>
        <taxon>Metazoa</taxon>
        <taxon>Chordata</taxon>
        <taxon>Craniata</taxon>
        <taxon>Vertebrata</taxon>
        <taxon>Euteleostomi</taxon>
        <taxon>Mammalia</taxon>
        <taxon>Eutheria</taxon>
        <taxon>Afrotheria</taxon>
        <taxon>Chrysochloridae</taxon>
        <taxon>Chrysochlorinae</taxon>
        <taxon>Chrysochloris</taxon>
    </lineage>
</organism>